<name>V4JXL7_EUTSA</name>
<reference evidence="1 2" key="1">
    <citation type="journal article" date="2013" name="Front. Plant Sci.">
        <title>The Reference Genome of the Halophytic Plant Eutrema salsugineum.</title>
        <authorList>
            <person name="Yang R."/>
            <person name="Jarvis D.E."/>
            <person name="Chen H."/>
            <person name="Beilstein M.A."/>
            <person name="Grimwood J."/>
            <person name="Jenkins J."/>
            <person name="Shu S."/>
            <person name="Prochnik S."/>
            <person name="Xin M."/>
            <person name="Ma C."/>
            <person name="Schmutz J."/>
            <person name="Wing R.A."/>
            <person name="Mitchell-Olds T."/>
            <person name="Schumaker K.S."/>
            <person name="Wang X."/>
        </authorList>
    </citation>
    <scope>NUCLEOTIDE SEQUENCE [LARGE SCALE GENOMIC DNA]</scope>
</reference>
<dbReference type="Proteomes" id="UP000030689">
    <property type="component" value="Unassembled WGS sequence"/>
</dbReference>
<accession>V4JXL7</accession>
<evidence type="ECO:0000313" key="1">
    <source>
        <dbReference type="EMBL" id="ESQ30230.1"/>
    </source>
</evidence>
<dbReference type="Gramene" id="ESQ30230">
    <property type="protein sequence ID" value="ESQ30230"/>
    <property type="gene ID" value="EUTSA_v10011879mg"/>
</dbReference>
<dbReference type="AlphaFoldDB" id="V4JXL7"/>
<proteinExistence type="predicted"/>
<dbReference type="EMBL" id="KI517809">
    <property type="protein sequence ID" value="ESQ30230.1"/>
    <property type="molecule type" value="Genomic_DNA"/>
</dbReference>
<dbReference type="KEGG" id="eus:EUTSA_v10011879mg"/>
<gene>
    <name evidence="1" type="ORF">EUTSA_v10011879mg</name>
</gene>
<organism evidence="1 2">
    <name type="scientific">Eutrema salsugineum</name>
    <name type="common">Saltwater cress</name>
    <name type="synonym">Sisymbrium salsugineum</name>
    <dbReference type="NCBI Taxonomy" id="72664"/>
    <lineage>
        <taxon>Eukaryota</taxon>
        <taxon>Viridiplantae</taxon>
        <taxon>Streptophyta</taxon>
        <taxon>Embryophyta</taxon>
        <taxon>Tracheophyta</taxon>
        <taxon>Spermatophyta</taxon>
        <taxon>Magnoliopsida</taxon>
        <taxon>eudicotyledons</taxon>
        <taxon>Gunneridae</taxon>
        <taxon>Pentapetalae</taxon>
        <taxon>rosids</taxon>
        <taxon>malvids</taxon>
        <taxon>Brassicales</taxon>
        <taxon>Brassicaceae</taxon>
        <taxon>Eutremeae</taxon>
        <taxon>Eutrema</taxon>
    </lineage>
</organism>
<evidence type="ECO:0000313" key="2">
    <source>
        <dbReference type="Proteomes" id="UP000030689"/>
    </source>
</evidence>
<protein>
    <submittedName>
        <fullName evidence="1">Uncharacterized protein</fullName>
    </submittedName>
</protein>
<sequence length="113" mass="13263">MNRYLEEEKPLSHIFGSSYCMDNFLFEAFCSTPRLLLHDVPTISTSVAFYEWMERNEKNCLVCGKVMKFNESHSALSSNQFQFLRLLTIPSLLFLRPLLKLFCLCSWSHFPLN</sequence>
<keyword evidence="2" id="KW-1185">Reference proteome</keyword>